<evidence type="ECO:0000259" key="1">
    <source>
        <dbReference type="Pfam" id="PF09350"/>
    </source>
</evidence>
<accession>A0AAW7ZI08</accession>
<name>A0AAW7ZI08_9FIRM</name>
<feature type="domain" description="DnaJ homologue subfamily C member 28 conserved" evidence="1">
    <location>
        <begin position="7"/>
        <end position="73"/>
    </location>
</feature>
<reference evidence="2" key="1">
    <citation type="journal article" date="2023" name="J. Hazard. Mater.">
        <title>Anaerobic biodegradation of pyrene and benzo[a]pyrene by a new sulfate-reducing Desulforamulus aquiferis strain DSA.</title>
        <authorList>
            <person name="Zhang Z."/>
            <person name="Sun J."/>
            <person name="Gong X."/>
            <person name="Wang C."/>
            <person name="Wang H."/>
        </authorList>
    </citation>
    <scope>NUCLEOTIDE SEQUENCE</scope>
    <source>
        <strain evidence="2">DSA</strain>
    </source>
</reference>
<dbReference type="EMBL" id="JARPTC010000027">
    <property type="protein sequence ID" value="MDO7788889.1"/>
    <property type="molecule type" value="Genomic_DNA"/>
</dbReference>
<dbReference type="RefSeq" id="WP_304545235.1">
    <property type="nucleotide sequence ID" value="NZ_JARPTC010000027.1"/>
</dbReference>
<protein>
    <submittedName>
        <fullName evidence="2">DUF1992 domain-containing protein</fullName>
    </submittedName>
</protein>
<keyword evidence="3" id="KW-1185">Reference proteome</keyword>
<comment type="caution">
    <text evidence="2">The sequence shown here is derived from an EMBL/GenBank/DDBJ whole genome shotgun (WGS) entry which is preliminary data.</text>
</comment>
<evidence type="ECO:0000313" key="2">
    <source>
        <dbReference type="EMBL" id="MDO7788889.1"/>
    </source>
</evidence>
<dbReference type="AlphaFoldDB" id="A0AAW7ZI08"/>
<evidence type="ECO:0000313" key="3">
    <source>
        <dbReference type="Proteomes" id="UP001172911"/>
    </source>
</evidence>
<organism evidence="2 3">
    <name type="scientific">Desulforamulus aquiferis</name>
    <dbReference type="NCBI Taxonomy" id="1397668"/>
    <lineage>
        <taxon>Bacteria</taxon>
        <taxon>Bacillati</taxon>
        <taxon>Bacillota</taxon>
        <taxon>Clostridia</taxon>
        <taxon>Eubacteriales</taxon>
        <taxon>Peptococcaceae</taxon>
        <taxon>Desulforamulus</taxon>
    </lineage>
</organism>
<dbReference type="PANTHER" id="PTHR39158">
    <property type="entry name" value="OS08G0560600 PROTEIN"/>
    <property type="match status" value="1"/>
</dbReference>
<dbReference type="InterPro" id="IPR052573">
    <property type="entry name" value="DnaJ_C_subfamily_28"/>
</dbReference>
<dbReference type="Pfam" id="PF09350">
    <property type="entry name" value="DJC28_CD"/>
    <property type="match status" value="1"/>
</dbReference>
<dbReference type="InterPro" id="IPR018961">
    <property type="entry name" value="DnaJ_homolog_subfam-C_membr-28"/>
</dbReference>
<sequence>MDILSLIAEGKIKEAIERGDLKDLPGEGTPLKIDDLSHIPDDLRCGYILLKNAGVLPEEMELKKEIVSLQRLLSHCYDEQDKASLNRRLNEMTLRFTLLMEKRNLSPSLSVYKEKIHDKFQEPK</sequence>
<gene>
    <name evidence="2" type="ORF">P6N53_16860</name>
</gene>
<reference evidence="2" key="2">
    <citation type="submission" date="2023-03" db="EMBL/GenBank/DDBJ databases">
        <authorList>
            <person name="Zhang Z."/>
        </authorList>
    </citation>
    <scope>NUCLEOTIDE SEQUENCE</scope>
    <source>
        <strain evidence="2">DSA</strain>
    </source>
</reference>
<dbReference type="PANTHER" id="PTHR39158:SF1">
    <property type="entry name" value="DNAJ HOMOLOG SUBFAMILY C MEMBER 28"/>
    <property type="match status" value="1"/>
</dbReference>
<dbReference type="Proteomes" id="UP001172911">
    <property type="component" value="Unassembled WGS sequence"/>
</dbReference>
<proteinExistence type="predicted"/>